<dbReference type="GO" id="GO:0006310">
    <property type="term" value="P:DNA recombination"/>
    <property type="evidence" value="ECO:0007669"/>
    <property type="project" value="UniProtKB-KW"/>
</dbReference>
<dbReference type="GO" id="GO:0003677">
    <property type="term" value="F:DNA binding"/>
    <property type="evidence" value="ECO:0007669"/>
    <property type="project" value="UniProtKB-KW"/>
</dbReference>
<dbReference type="AlphaFoldDB" id="A0A1Q6DRX2"/>
<name>A0A1Q6DRX2_METT1</name>
<comment type="caution">
    <text evidence="6">The sequence shown here is derived from an EMBL/GenBank/DDBJ whole genome shotgun (WGS) entry which is preliminary data.</text>
</comment>
<evidence type="ECO:0000313" key="6">
    <source>
        <dbReference type="EMBL" id="OKY77088.1"/>
    </source>
</evidence>
<feature type="domain" description="Tyr recombinase" evidence="5">
    <location>
        <begin position="3"/>
        <end position="181"/>
    </location>
</feature>
<evidence type="ECO:0000313" key="7">
    <source>
        <dbReference type="Proteomes" id="UP000185744"/>
    </source>
</evidence>
<dbReference type="EMBL" id="MSDW01000004">
    <property type="protein sequence ID" value="OKY77088.1"/>
    <property type="molecule type" value="Genomic_DNA"/>
</dbReference>
<accession>A0A1Q6DRX2</accession>
<keyword evidence="2" id="KW-0238">DNA-binding</keyword>
<dbReference type="PANTHER" id="PTHR30349">
    <property type="entry name" value="PHAGE INTEGRASE-RELATED"/>
    <property type="match status" value="1"/>
</dbReference>
<evidence type="ECO:0000256" key="3">
    <source>
        <dbReference type="ARBA" id="ARBA00023172"/>
    </source>
</evidence>
<dbReference type="SUPFAM" id="SSF56349">
    <property type="entry name" value="DNA breaking-rejoining enzymes"/>
    <property type="match status" value="1"/>
</dbReference>
<keyword evidence="4" id="KW-0175">Coiled coil</keyword>
<reference evidence="6" key="1">
    <citation type="submission" date="2016-12" db="EMBL/GenBank/DDBJ databases">
        <title>Discovery of methanogenic haloarchaea.</title>
        <authorList>
            <person name="Sorokin D.Y."/>
            <person name="Makarova K.S."/>
            <person name="Abbas B."/>
            <person name="Ferrer M."/>
            <person name="Golyshin P.N."/>
        </authorList>
    </citation>
    <scope>NUCLEOTIDE SEQUENCE [LARGE SCALE GENOMIC DNA]</scope>
    <source>
        <strain evidence="6">HMET1</strain>
    </source>
</reference>
<keyword evidence="3" id="KW-0233">DNA recombination</keyword>
<feature type="coiled-coil region" evidence="4">
    <location>
        <begin position="162"/>
        <end position="189"/>
    </location>
</feature>
<keyword evidence="7" id="KW-1185">Reference proteome</keyword>
<evidence type="ECO:0000256" key="2">
    <source>
        <dbReference type="ARBA" id="ARBA00023125"/>
    </source>
</evidence>
<gene>
    <name evidence="6" type="ORF">BTN85_2211</name>
</gene>
<dbReference type="InterPro" id="IPR002104">
    <property type="entry name" value="Integrase_catalytic"/>
</dbReference>
<dbReference type="InterPro" id="IPR011010">
    <property type="entry name" value="DNA_brk_join_enz"/>
</dbReference>
<keyword evidence="1" id="KW-0229">DNA integration</keyword>
<evidence type="ECO:0000256" key="4">
    <source>
        <dbReference type="SAM" id="Coils"/>
    </source>
</evidence>
<sequence length="189" mass="22432">MGYAKNWLTKEEWKKLIQQDMKWRDELLQKTTYRGALRIHETLSLKYPFNYEIEENNGYVILTTQKTDEEKPEKVPIGSDLVKETKRYMKAMDKETTYVFSSRQGNQMTRQRAYQIINERAKDVGIDKKLGTHTLRRSRAKHLLDEEVDLSQVSALLRHENLKDTMEYLKIAKKELAELTKQIDKKYGL</sequence>
<dbReference type="Pfam" id="PF00589">
    <property type="entry name" value="Phage_integrase"/>
    <property type="match status" value="1"/>
</dbReference>
<dbReference type="InterPro" id="IPR050090">
    <property type="entry name" value="Tyrosine_recombinase_XerCD"/>
</dbReference>
<dbReference type="PROSITE" id="PS51898">
    <property type="entry name" value="TYR_RECOMBINASE"/>
    <property type="match status" value="1"/>
</dbReference>
<dbReference type="InterPro" id="IPR013762">
    <property type="entry name" value="Integrase-like_cat_sf"/>
</dbReference>
<dbReference type="Proteomes" id="UP000185744">
    <property type="component" value="Unassembled WGS sequence"/>
</dbReference>
<organism evidence="6 7">
    <name type="scientific">Methanohalarchaeum thermophilum</name>
    <dbReference type="NCBI Taxonomy" id="1903181"/>
    <lineage>
        <taxon>Archaea</taxon>
        <taxon>Methanobacteriati</taxon>
        <taxon>Methanobacteriota</taxon>
        <taxon>Methanonatronarchaeia</taxon>
        <taxon>Methanonatronarchaeales</taxon>
        <taxon>Methanonatronarchaeaceae</taxon>
        <taxon>Candidatus Methanohalarchaeum</taxon>
    </lineage>
</organism>
<dbReference type="GO" id="GO:0015074">
    <property type="term" value="P:DNA integration"/>
    <property type="evidence" value="ECO:0007669"/>
    <property type="project" value="UniProtKB-KW"/>
</dbReference>
<evidence type="ECO:0000259" key="5">
    <source>
        <dbReference type="PROSITE" id="PS51898"/>
    </source>
</evidence>
<evidence type="ECO:0000256" key="1">
    <source>
        <dbReference type="ARBA" id="ARBA00022908"/>
    </source>
</evidence>
<dbReference type="Gene3D" id="1.10.443.10">
    <property type="entry name" value="Intergrase catalytic core"/>
    <property type="match status" value="1"/>
</dbReference>
<protein>
    <submittedName>
        <fullName evidence="6">XerD/XerC family integrase</fullName>
    </submittedName>
</protein>
<dbReference type="InParanoid" id="A0A1Q6DRX2"/>
<dbReference type="PANTHER" id="PTHR30349:SF41">
    <property type="entry name" value="INTEGRASE_RECOMBINASE PROTEIN MJ0367-RELATED"/>
    <property type="match status" value="1"/>
</dbReference>
<dbReference type="STRING" id="1903181.BTN85_2211"/>
<proteinExistence type="predicted"/>